<gene>
    <name evidence="1" type="ORF">ACFSJG_04385</name>
</gene>
<evidence type="ECO:0008006" key="3">
    <source>
        <dbReference type="Google" id="ProtNLM"/>
    </source>
</evidence>
<evidence type="ECO:0000313" key="1">
    <source>
        <dbReference type="EMBL" id="MFD1811441.1"/>
    </source>
</evidence>
<protein>
    <recommendedName>
        <fullName evidence="3">SMI1/KNR4 family protein</fullName>
    </recommendedName>
</protein>
<accession>A0ABW4P019</accession>
<proteinExistence type="predicted"/>
<dbReference type="RefSeq" id="WP_378483987.1">
    <property type="nucleotide sequence ID" value="NZ_JBHUFB010000007.1"/>
</dbReference>
<dbReference type="EMBL" id="JBHUFB010000007">
    <property type="protein sequence ID" value="MFD1811441.1"/>
    <property type="molecule type" value="Genomic_DNA"/>
</dbReference>
<sequence>MRTADAFIDHLVSAGWTFEPPHEPAVSSALAAVTDAAIPAAHIEFLRRFGALASGDDSRWFLSALDYAGRTDSAFAWDEFRAIGLGAADTVADRVRVEAFWAECLPILVGVSGDYEFLAISRTSGAVLHGAEPDFEEATVVASGLPELMDGVVRGSLVVPLLRG</sequence>
<comment type="caution">
    <text evidence="1">The sequence shown here is derived from an EMBL/GenBank/DDBJ whole genome shotgun (WGS) entry which is preliminary data.</text>
</comment>
<name>A0ABW4P019_9NOCA</name>
<evidence type="ECO:0000313" key="2">
    <source>
        <dbReference type="Proteomes" id="UP001597286"/>
    </source>
</evidence>
<reference evidence="2" key="1">
    <citation type="journal article" date="2019" name="Int. J. Syst. Evol. Microbiol.">
        <title>The Global Catalogue of Microorganisms (GCM) 10K type strain sequencing project: providing services to taxonomists for standard genome sequencing and annotation.</title>
        <authorList>
            <consortium name="The Broad Institute Genomics Platform"/>
            <consortium name="The Broad Institute Genome Sequencing Center for Infectious Disease"/>
            <person name="Wu L."/>
            <person name="Ma J."/>
        </authorList>
    </citation>
    <scope>NUCLEOTIDE SEQUENCE [LARGE SCALE GENOMIC DNA]</scope>
    <source>
        <strain evidence="2">DT72</strain>
    </source>
</reference>
<keyword evidence="2" id="KW-1185">Reference proteome</keyword>
<organism evidence="1 2">
    <name type="scientific">Rhodococcus gannanensis</name>
    <dbReference type="NCBI Taxonomy" id="1960308"/>
    <lineage>
        <taxon>Bacteria</taxon>
        <taxon>Bacillati</taxon>
        <taxon>Actinomycetota</taxon>
        <taxon>Actinomycetes</taxon>
        <taxon>Mycobacteriales</taxon>
        <taxon>Nocardiaceae</taxon>
        <taxon>Rhodococcus</taxon>
    </lineage>
</organism>
<dbReference type="Proteomes" id="UP001597286">
    <property type="component" value="Unassembled WGS sequence"/>
</dbReference>